<keyword evidence="3" id="KW-1185">Reference proteome</keyword>
<evidence type="ECO:0000313" key="3">
    <source>
        <dbReference type="Proteomes" id="UP000195570"/>
    </source>
</evidence>
<dbReference type="VEuPathDB" id="TriTrypDB:TEOVI_000845500"/>
<comment type="caution">
    <text evidence="2">The sequence shown here is derived from an EMBL/GenBank/DDBJ whole genome shotgun (WGS) entry which is preliminary data.</text>
</comment>
<feature type="region of interest" description="Disordered" evidence="1">
    <location>
        <begin position="1"/>
        <end position="161"/>
    </location>
</feature>
<proteinExistence type="predicted"/>
<feature type="compositionally biased region" description="Acidic residues" evidence="1">
    <location>
        <begin position="55"/>
        <end position="95"/>
    </location>
</feature>
<dbReference type="GeneID" id="92382389"/>
<evidence type="ECO:0000313" key="2">
    <source>
        <dbReference type="EMBL" id="SCU65584.1"/>
    </source>
</evidence>
<dbReference type="RefSeq" id="XP_067077157.1">
    <property type="nucleotide sequence ID" value="XM_067221056.1"/>
</dbReference>
<dbReference type="AlphaFoldDB" id="A0A1G4I1N6"/>
<gene>
    <name evidence="2" type="ORF">TEOVI_000845500</name>
</gene>
<feature type="region of interest" description="Disordered" evidence="1">
    <location>
        <begin position="227"/>
        <end position="247"/>
    </location>
</feature>
<feature type="compositionally biased region" description="Basic and acidic residues" evidence="1">
    <location>
        <begin position="1"/>
        <end position="11"/>
    </location>
</feature>
<dbReference type="Proteomes" id="UP000195570">
    <property type="component" value="Unassembled WGS sequence"/>
</dbReference>
<sequence length="293" mass="31019">MSFHDDNHFVVDDDEQESSVQLPSSNSSFHEEMEGVSNEEGTYEESDGKGGTVMGEEDDDDEGDEEEEEEAVDDEGDEEEGEGDEECYDESEMMIDDCSGASAEEDHKEGEKYSVGGTQGDEGGEGLNVDECNSLEPSCQGSAWPSPSESSNVSPPPVILDPSVWGSSLSGAVAGSAASAVEGPSFPTQLKAEVPNSTCEQATDISSGVLLENTGYVRSAQLLDSSTSAGVTPSQSSFSFKRPRPKSQNEEAAAAKALLGMFKLCFPTTRFDGRLKDLLAGSAWHGSLAAFFV</sequence>
<accession>A0A1G4I1N6</accession>
<dbReference type="EMBL" id="CZPT02000349">
    <property type="protein sequence ID" value="SCU65584.1"/>
    <property type="molecule type" value="Genomic_DNA"/>
</dbReference>
<feature type="compositionally biased region" description="Polar residues" evidence="1">
    <location>
        <begin position="227"/>
        <end position="239"/>
    </location>
</feature>
<feature type="compositionally biased region" description="Polar residues" evidence="1">
    <location>
        <begin position="18"/>
        <end position="28"/>
    </location>
</feature>
<reference evidence="2" key="1">
    <citation type="submission" date="2016-09" db="EMBL/GenBank/DDBJ databases">
        <authorList>
            <person name="Hebert L."/>
            <person name="Moumen B."/>
        </authorList>
    </citation>
    <scope>NUCLEOTIDE SEQUENCE [LARGE SCALE GENOMIC DNA]</scope>
    <source>
        <strain evidence="2">OVI</strain>
    </source>
</reference>
<name>A0A1G4I1N6_TRYEQ</name>
<evidence type="ECO:0000256" key="1">
    <source>
        <dbReference type="SAM" id="MobiDB-lite"/>
    </source>
</evidence>
<protein>
    <submittedName>
        <fullName evidence="2">Uncharacterized protein</fullName>
    </submittedName>
</protein>
<organism evidence="2 3">
    <name type="scientific">Trypanosoma equiperdum</name>
    <dbReference type="NCBI Taxonomy" id="5694"/>
    <lineage>
        <taxon>Eukaryota</taxon>
        <taxon>Discoba</taxon>
        <taxon>Euglenozoa</taxon>
        <taxon>Kinetoplastea</taxon>
        <taxon>Metakinetoplastina</taxon>
        <taxon>Trypanosomatida</taxon>
        <taxon>Trypanosomatidae</taxon>
        <taxon>Trypanosoma</taxon>
    </lineage>
</organism>